<comment type="caution">
    <text evidence="9">The sequence shown here is derived from an EMBL/GenBank/DDBJ whole genome shotgun (WGS) entry which is preliminary data.</text>
</comment>
<dbReference type="SUPFAM" id="SSF54826">
    <property type="entry name" value="Enolase N-terminal domain-like"/>
    <property type="match status" value="1"/>
</dbReference>
<dbReference type="EC" id="5.1.1.-" evidence="7"/>
<evidence type="ECO:0000256" key="5">
    <source>
        <dbReference type="PIRSR" id="PIRSR634603-1"/>
    </source>
</evidence>
<dbReference type="PROSITE" id="PS00909">
    <property type="entry name" value="MR_MLE_2"/>
    <property type="match status" value="1"/>
</dbReference>
<dbReference type="InterPro" id="IPR018110">
    <property type="entry name" value="Mandel_Rmase/mucon_lact_enz_CS"/>
</dbReference>
<evidence type="ECO:0000256" key="3">
    <source>
        <dbReference type="ARBA" id="ARBA00022842"/>
    </source>
</evidence>
<dbReference type="Gene3D" id="3.20.20.120">
    <property type="entry name" value="Enolase-like C-terminal domain"/>
    <property type="match status" value="1"/>
</dbReference>
<keyword evidence="9" id="KW-0456">Lyase</keyword>
<dbReference type="SMART" id="SM00922">
    <property type="entry name" value="MR_MLE"/>
    <property type="match status" value="1"/>
</dbReference>
<evidence type="ECO:0000259" key="8">
    <source>
        <dbReference type="SMART" id="SM00922"/>
    </source>
</evidence>
<gene>
    <name evidence="9" type="ORF">KP78_15670</name>
</gene>
<comment type="similarity">
    <text evidence="1 7">Belongs to the mandelate racemase/muconate lactonizing enzyme family.</text>
</comment>
<evidence type="ECO:0000313" key="10">
    <source>
        <dbReference type="Proteomes" id="UP000031938"/>
    </source>
</evidence>
<dbReference type="SFLD" id="SFLDG00180">
    <property type="entry name" value="muconate_cycloisomerase"/>
    <property type="match status" value="1"/>
</dbReference>
<dbReference type="GO" id="GO:0009063">
    <property type="term" value="P:amino acid catabolic process"/>
    <property type="evidence" value="ECO:0007669"/>
    <property type="project" value="InterPro"/>
</dbReference>
<dbReference type="SFLD" id="SFLDF00009">
    <property type="entry name" value="o-succinylbenzoate_synthase"/>
    <property type="match status" value="1"/>
</dbReference>
<keyword evidence="2 6" id="KW-0479">Metal-binding</keyword>
<name>A0A0C2S3D8_9BACL</name>
<dbReference type="InterPro" id="IPR036849">
    <property type="entry name" value="Enolase-like_C_sf"/>
</dbReference>
<feature type="binding site" evidence="6">
    <location>
        <position position="243"/>
    </location>
    <ligand>
        <name>Mg(2+)</name>
        <dbReference type="ChEBI" id="CHEBI:18420"/>
    </ligand>
</feature>
<keyword evidence="10" id="KW-1185">Reference proteome</keyword>
<comment type="cofactor">
    <cofactor evidence="6 7">
        <name>Mg(2+)</name>
        <dbReference type="ChEBI" id="CHEBI:18420"/>
    </cofactor>
    <text evidence="6 7">Binds 1 Mg(2+) ion per subunit.</text>
</comment>
<accession>A0A0C2S3D8</accession>
<dbReference type="OrthoDB" id="9775391at2"/>
<feature type="active site" description="Proton acceptor; specific for (S)-substrate epimerization" evidence="5">
    <location>
        <position position="267"/>
    </location>
</feature>
<sequence length="361" mass="39648">MRIAKIEAKVIRTPLNVSFKTSYGDFPSYQSHLIVRITTDTGLTGLGEASELPFFTGETAETMKLLVEKNLAQAIIGKPIYSLKDLHHIMGNVVGQATGAKSAIDMALWDLQGKRLNTPVFELMGGENKGPIRVAYVLGDDSPEIMSSLAKEMTIKGFDTIKIKIGSDFRKDIEAVEEIRKAIGPNVHLRVDANQGYNVKTAIKVINEIQEYDIDYVEQPVQGWDIDGLKQVREATFIPIMADESAHTLKDVYQLAKHQAVDLIGIKLIKCGGITPAVQIAQFSEAIGLQCVLISPWDTLLATNASLHLSTILPGNFSHEMVGPYYLKDDPFGELVVKGEMEIPDGSGFGIQDIFDDITEV</sequence>
<keyword evidence="4 7" id="KW-0413">Isomerase</keyword>
<dbReference type="InterPro" id="IPR029017">
    <property type="entry name" value="Enolase-like_N"/>
</dbReference>
<dbReference type="Gene3D" id="3.30.390.10">
    <property type="entry name" value="Enolase-like, N-terminal domain"/>
    <property type="match status" value="1"/>
</dbReference>
<dbReference type="InterPro" id="IPR013341">
    <property type="entry name" value="Mandelate_racemase_N_dom"/>
</dbReference>
<dbReference type="Pfam" id="PF13378">
    <property type="entry name" value="MR_MLE_C"/>
    <property type="match status" value="1"/>
</dbReference>
<dbReference type="Proteomes" id="UP000031938">
    <property type="component" value="Unassembled WGS sequence"/>
</dbReference>
<dbReference type="GO" id="GO:0016855">
    <property type="term" value="F:racemase and epimerase activity, acting on amino acids and derivatives"/>
    <property type="evidence" value="ECO:0007669"/>
    <property type="project" value="UniProtKB-UniRule"/>
</dbReference>
<dbReference type="GO" id="GO:0006518">
    <property type="term" value="P:peptide metabolic process"/>
    <property type="evidence" value="ECO:0007669"/>
    <property type="project" value="UniProtKB-ARBA"/>
</dbReference>
<feature type="domain" description="Mandelate racemase/muconate lactonizing enzyme C-terminal" evidence="8">
    <location>
        <begin position="143"/>
        <end position="239"/>
    </location>
</feature>
<proteinExistence type="inferred from homology"/>
<feature type="binding site" evidence="6">
    <location>
        <position position="218"/>
    </location>
    <ligand>
        <name>Mg(2+)</name>
        <dbReference type="ChEBI" id="CHEBI:18420"/>
    </ligand>
</feature>
<evidence type="ECO:0000256" key="6">
    <source>
        <dbReference type="PIRSR" id="PIRSR634603-3"/>
    </source>
</evidence>
<feature type="active site" description="Proton acceptor; specific for (R)-substrate epimerization" evidence="5">
    <location>
        <position position="164"/>
    </location>
</feature>
<dbReference type="STRING" id="889306.KP78_15670"/>
<dbReference type="CDD" id="cd03319">
    <property type="entry name" value="L-Ala-DL-Glu_epimerase"/>
    <property type="match status" value="1"/>
</dbReference>
<reference evidence="9 10" key="1">
    <citation type="submission" date="2015-01" db="EMBL/GenBank/DDBJ databases">
        <title>Genome sequencing of Jeotgalibacillus soli.</title>
        <authorList>
            <person name="Goh K.M."/>
            <person name="Chan K.-G."/>
            <person name="Yaakop A.S."/>
            <person name="Ee R."/>
            <person name="Gan H.M."/>
            <person name="Chan C.S."/>
        </authorList>
    </citation>
    <scope>NUCLEOTIDE SEQUENCE [LARGE SCALE GENOMIC DNA]</scope>
    <source>
        <strain evidence="9 10">P9</strain>
    </source>
</reference>
<dbReference type="GO" id="GO:0016829">
    <property type="term" value="F:lyase activity"/>
    <property type="evidence" value="ECO:0007669"/>
    <property type="project" value="UniProtKB-KW"/>
</dbReference>
<dbReference type="PATRIC" id="fig|889306.3.peg.1576"/>
<dbReference type="EMBL" id="JXRP01000012">
    <property type="protein sequence ID" value="KIL48484.1"/>
    <property type="molecule type" value="Genomic_DNA"/>
</dbReference>
<evidence type="ECO:0000256" key="2">
    <source>
        <dbReference type="ARBA" id="ARBA00022723"/>
    </source>
</evidence>
<dbReference type="Pfam" id="PF02746">
    <property type="entry name" value="MR_MLE_N"/>
    <property type="match status" value="1"/>
</dbReference>
<dbReference type="PANTHER" id="PTHR48073:SF2">
    <property type="entry name" value="O-SUCCINYLBENZOATE SYNTHASE"/>
    <property type="match status" value="1"/>
</dbReference>
<dbReference type="RefSeq" id="WP_052474688.1">
    <property type="nucleotide sequence ID" value="NZ_JXRP01000012.1"/>
</dbReference>
<dbReference type="SUPFAM" id="SSF51604">
    <property type="entry name" value="Enolase C-terminal domain-like"/>
    <property type="match status" value="1"/>
</dbReference>
<dbReference type="PROSITE" id="PS00908">
    <property type="entry name" value="MR_MLE_1"/>
    <property type="match status" value="1"/>
</dbReference>
<organism evidence="9 10">
    <name type="scientific">Jeotgalibacillus soli</name>
    <dbReference type="NCBI Taxonomy" id="889306"/>
    <lineage>
        <taxon>Bacteria</taxon>
        <taxon>Bacillati</taxon>
        <taxon>Bacillota</taxon>
        <taxon>Bacilli</taxon>
        <taxon>Bacillales</taxon>
        <taxon>Caryophanaceae</taxon>
        <taxon>Jeotgalibacillus</taxon>
    </lineage>
</organism>
<dbReference type="FunFam" id="3.30.390.10:FF:000009">
    <property type="entry name" value="Hydrophobic dipeptide epimerase"/>
    <property type="match status" value="1"/>
</dbReference>
<evidence type="ECO:0000256" key="7">
    <source>
        <dbReference type="RuleBase" id="RU366006"/>
    </source>
</evidence>
<dbReference type="GO" id="GO:0000287">
    <property type="term" value="F:magnesium ion binding"/>
    <property type="evidence" value="ECO:0007669"/>
    <property type="project" value="UniProtKB-ARBA"/>
</dbReference>
<evidence type="ECO:0000256" key="4">
    <source>
        <dbReference type="ARBA" id="ARBA00023235"/>
    </source>
</evidence>
<keyword evidence="3 6" id="KW-0460">Magnesium</keyword>
<dbReference type="InterPro" id="IPR029065">
    <property type="entry name" value="Enolase_C-like"/>
</dbReference>
<evidence type="ECO:0000256" key="1">
    <source>
        <dbReference type="ARBA" id="ARBA00008031"/>
    </source>
</evidence>
<feature type="binding site" evidence="6">
    <location>
        <position position="192"/>
    </location>
    <ligand>
        <name>Mg(2+)</name>
        <dbReference type="ChEBI" id="CHEBI:18420"/>
    </ligand>
</feature>
<dbReference type="PANTHER" id="PTHR48073">
    <property type="entry name" value="O-SUCCINYLBENZOATE SYNTHASE-RELATED"/>
    <property type="match status" value="1"/>
</dbReference>
<evidence type="ECO:0000313" key="9">
    <source>
        <dbReference type="EMBL" id="KIL48484.1"/>
    </source>
</evidence>
<protein>
    <recommendedName>
        <fullName evidence="7">Dipeptide epimerase</fullName>
        <ecNumber evidence="7">5.1.1.-</ecNumber>
    </recommendedName>
</protein>
<dbReference type="AlphaFoldDB" id="A0A0C2S3D8"/>
<dbReference type="InterPro" id="IPR013342">
    <property type="entry name" value="Mandelate_racemase_C"/>
</dbReference>
<dbReference type="InterPro" id="IPR034603">
    <property type="entry name" value="Dipeptide_epimerase"/>
</dbReference>
<dbReference type="SFLD" id="SFLDS00001">
    <property type="entry name" value="Enolase"/>
    <property type="match status" value="1"/>
</dbReference>